<proteinExistence type="inferred from homology"/>
<keyword evidence="6 10" id="KW-0547">Nucleotide-binding</keyword>
<dbReference type="RefSeq" id="WP_236456403.1">
    <property type="nucleotide sequence ID" value="NZ_CBCSGE010000014.1"/>
</dbReference>
<dbReference type="PROSITE" id="PS50052">
    <property type="entry name" value="GUANYLATE_KINASE_2"/>
    <property type="match status" value="1"/>
</dbReference>
<feature type="region of interest" description="Interaction with substrate tRNA" evidence="10">
    <location>
        <begin position="51"/>
        <end position="54"/>
    </location>
</feature>
<comment type="function">
    <text evidence="2 10">Catalyzes the transfer of a dimethylallyl group onto the adenine at position 37 in tRNAs that read codons beginning with uridine, leading to the formation of N6-(dimethylallyl)adenosine (i(6)A).</text>
</comment>
<comment type="cofactor">
    <cofactor evidence="1 10">
        <name>Mg(2+)</name>
        <dbReference type="ChEBI" id="CHEBI:18420"/>
    </cofactor>
</comment>
<comment type="subunit">
    <text evidence="10">Monomer.</text>
</comment>
<keyword evidence="5 10" id="KW-0819">tRNA processing</keyword>
<keyword evidence="8 10" id="KW-0460">Magnesium</keyword>
<feature type="binding site" evidence="10">
    <location>
        <begin position="28"/>
        <end position="33"/>
    </location>
    <ligand>
        <name>substrate</name>
    </ligand>
</feature>
<keyword evidence="7 10" id="KW-0067">ATP-binding</keyword>
<evidence type="ECO:0000256" key="3">
    <source>
        <dbReference type="ARBA" id="ARBA00005842"/>
    </source>
</evidence>
<dbReference type="Gene3D" id="1.10.20.140">
    <property type="match status" value="1"/>
</dbReference>
<evidence type="ECO:0000313" key="12">
    <source>
        <dbReference type="EMBL" id="MFB9098448.1"/>
    </source>
</evidence>
<dbReference type="Proteomes" id="UP001589607">
    <property type="component" value="Unassembled WGS sequence"/>
</dbReference>
<dbReference type="NCBIfam" id="TIGR00174">
    <property type="entry name" value="miaA"/>
    <property type="match status" value="1"/>
</dbReference>
<dbReference type="InterPro" id="IPR018022">
    <property type="entry name" value="IPT"/>
</dbReference>
<dbReference type="Pfam" id="PF01715">
    <property type="entry name" value="IPPT"/>
    <property type="match status" value="1"/>
</dbReference>
<comment type="catalytic activity">
    <reaction evidence="9 10">
        <text>adenosine(37) in tRNA + dimethylallyl diphosphate = N(6)-dimethylallyladenosine(37) in tRNA + diphosphate</text>
        <dbReference type="Rhea" id="RHEA:26482"/>
        <dbReference type="Rhea" id="RHEA-COMP:10162"/>
        <dbReference type="Rhea" id="RHEA-COMP:10375"/>
        <dbReference type="ChEBI" id="CHEBI:33019"/>
        <dbReference type="ChEBI" id="CHEBI:57623"/>
        <dbReference type="ChEBI" id="CHEBI:74411"/>
        <dbReference type="ChEBI" id="CHEBI:74415"/>
        <dbReference type="EC" id="2.5.1.75"/>
    </reaction>
</comment>
<dbReference type="InterPro" id="IPR039657">
    <property type="entry name" value="Dimethylallyltransferase"/>
</dbReference>
<dbReference type="PANTHER" id="PTHR11088">
    <property type="entry name" value="TRNA DIMETHYLALLYLTRANSFERASE"/>
    <property type="match status" value="1"/>
</dbReference>
<dbReference type="SUPFAM" id="SSF52540">
    <property type="entry name" value="P-loop containing nucleoside triphosphate hydrolases"/>
    <property type="match status" value="2"/>
</dbReference>
<dbReference type="InterPro" id="IPR027417">
    <property type="entry name" value="P-loop_NTPase"/>
</dbReference>
<dbReference type="HAMAP" id="MF_00185">
    <property type="entry name" value="IPP_trans"/>
    <property type="match status" value="1"/>
</dbReference>
<dbReference type="EMBL" id="JBHMEY010000089">
    <property type="protein sequence ID" value="MFB9098448.1"/>
    <property type="molecule type" value="Genomic_DNA"/>
</dbReference>
<keyword evidence="13" id="KW-1185">Reference proteome</keyword>
<dbReference type="Gene3D" id="3.40.50.300">
    <property type="entry name" value="P-loop containing nucleotide triphosphate hydrolases"/>
    <property type="match status" value="1"/>
</dbReference>
<evidence type="ECO:0000256" key="1">
    <source>
        <dbReference type="ARBA" id="ARBA00001946"/>
    </source>
</evidence>
<dbReference type="GO" id="GO:0052381">
    <property type="term" value="F:tRNA dimethylallyltransferase activity"/>
    <property type="evidence" value="ECO:0007669"/>
    <property type="project" value="UniProtKB-EC"/>
</dbReference>
<evidence type="ECO:0000256" key="6">
    <source>
        <dbReference type="ARBA" id="ARBA00022741"/>
    </source>
</evidence>
<evidence type="ECO:0000256" key="2">
    <source>
        <dbReference type="ARBA" id="ARBA00003213"/>
    </source>
</evidence>
<evidence type="ECO:0000256" key="5">
    <source>
        <dbReference type="ARBA" id="ARBA00022694"/>
    </source>
</evidence>
<evidence type="ECO:0000256" key="8">
    <source>
        <dbReference type="ARBA" id="ARBA00022842"/>
    </source>
</evidence>
<feature type="site" description="Interaction with substrate tRNA" evidence="10">
    <location>
        <position position="139"/>
    </location>
</feature>
<feature type="domain" description="Guanylate kinase-like" evidence="11">
    <location>
        <begin position="19"/>
        <end position="233"/>
    </location>
</feature>
<reference evidence="12 13" key="1">
    <citation type="submission" date="2024-09" db="EMBL/GenBank/DDBJ databases">
        <authorList>
            <person name="Sun Q."/>
            <person name="Mori K."/>
        </authorList>
    </citation>
    <scope>NUCLEOTIDE SEQUENCE [LARGE SCALE GENOMIC DNA]</scope>
    <source>
        <strain evidence="12 13">CECT 7955</strain>
    </source>
</reference>
<evidence type="ECO:0000256" key="10">
    <source>
        <dbReference type="HAMAP-Rule" id="MF_00185"/>
    </source>
</evidence>
<evidence type="ECO:0000256" key="9">
    <source>
        <dbReference type="ARBA" id="ARBA00049563"/>
    </source>
</evidence>
<name>A0ABV5GSX4_9FLAO</name>
<evidence type="ECO:0000256" key="7">
    <source>
        <dbReference type="ARBA" id="ARBA00022840"/>
    </source>
</evidence>
<feature type="region of interest" description="Interaction with substrate tRNA" evidence="10">
    <location>
        <begin position="181"/>
        <end position="185"/>
    </location>
</feature>
<comment type="similarity">
    <text evidence="3 10">Belongs to the IPP transferase family.</text>
</comment>
<evidence type="ECO:0000256" key="4">
    <source>
        <dbReference type="ARBA" id="ARBA00022679"/>
    </source>
</evidence>
<comment type="caution">
    <text evidence="10">Lacks conserved residue(s) required for the propagation of feature annotation.</text>
</comment>
<dbReference type="EC" id="2.5.1.75" evidence="10"/>
<gene>
    <name evidence="10 12" type="primary">miaA</name>
    <name evidence="12" type="ORF">ACFFVF_18235</name>
</gene>
<sequence>MPLPSGLLTILNFYTQLNNYLITIIGPTAIGKTALSIKLAQYFNCDIISCDSRQFFKEMKIGTAVPNEDELNAAKHHFIQNKSILENYSVGDFEEEALNKLDKLFEEKNIQIMVGGSGLYVDAVLKGFDEFPDINPSVRDTINTQFEEKGLTYLQDTLQNLDPSYYKTIAAENPQTFQNPQRMKRFVEVCIGTGKPYSSFIGKRKINRNFKPIIIGLEADREIMYDRINQRVDIMMNNGLLNEVTSLYNQKHLNALQTVGYRELFDYLDEKTTLPFAIEEIKKNTRRFSKRQITWFKRTENANWFDYLTPVEEIINTIKVTIS</sequence>
<comment type="caution">
    <text evidence="12">The sequence shown here is derived from an EMBL/GenBank/DDBJ whole genome shotgun (WGS) entry which is preliminary data.</text>
</comment>
<organism evidence="12 13">
    <name type="scientific">Flavobacterium jumunjinense</name>
    <dbReference type="NCBI Taxonomy" id="998845"/>
    <lineage>
        <taxon>Bacteria</taxon>
        <taxon>Pseudomonadati</taxon>
        <taxon>Bacteroidota</taxon>
        <taxon>Flavobacteriia</taxon>
        <taxon>Flavobacteriales</taxon>
        <taxon>Flavobacteriaceae</taxon>
        <taxon>Flavobacterium</taxon>
    </lineage>
</organism>
<protein>
    <recommendedName>
        <fullName evidence="10">tRNA dimethylallyltransferase</fullName>
        <ecNumber evidence="10">2.5.1.75</ecNumber>
    </recommendedName>
    <alternativeName>
        <fullName evidence="10">Dimethylallyl diphosphate:tRNA dimethylallyltransferase</fullName>
        <shortName evidence="10">DMAPP:tRNA dimethylallyltransferase</shortName>
        <shortName evidence="10">DMATase</shortName>
    </alternativeName>
    <alternativeName>
        <fullName evidence="10">Isopentenyl-diphosphate:tRNA isopentenyltransferase</fullName>
        <shortName evidence="10">IPP transferase</shortName>
        <shortName evidence="10">IPPT</shortName>
        <shortName evidence="10">IPTase</shortName>
    </alternativeName>
</protein>
<evidence type="ECO:0000313" key="13">
    <source>
        <dbReference type="Proteomes" id="UP001589607"/>
    </source>
</evidence>
<dbReference type="PANTHER" id="PTHR11088:SF60">
    <property type="entry name" value="TRNA DIMETHYLALLYLTRANSFERASE"/>
    <property type="match status" value="1"/>
</dbReference>
<feature type="site" description="Interaction with substrate tRNA" evidence="10">
    <location>
        <position position="117"/>
    </location>
</feature>
<feature type="binding site" evidence="10">
    <location>
        <begin position="26"/>
        <end position="33"/>
    </location>
    <ligand>
        <name>ATP</name>
        <dbReference type="ChEBI" id="CHEBI:30616"/>
    </ligand>
</feature>
<keyword evidence="4 10" id="KW-0808">Transferase</keyword>
<evidence type="ECO:0000259" key="11">
    <source>
        <dbReference type="PROSITE" id="PS50052"/>
    </source>
</evidence>
<dbReference type="InterPro" id="IPR008144">
    <property type="entry name" value="Guanylate_kin-like_dom"/>
</dbReference>
<accession>A0ABV5GSX4</accession>